<protein>
    <submittedName>
        <fullName evidence="1">Uncharacterized protein</fullName>
    </submittedName>
</protein>
<evidence type="ECO:0000313" key="1">
    <source>
        <dbReference type="EMBL" id="PMD26744.1"/>
    </source>
</evidence>
<gene>
    <name evidence="1" type="ORF">NA56DRAFT_654530</name>
</gene>
<reference evidence="1 2" key="1">
    <citation type="submission" date="2016-05" db="EMBL/GenBank/DDBJ databases">
        <title>A degradative enzymes factory behind the ericoid mycorrhizal symbiosis.</title>
        <authorList>
            <consortium name="DOE Joint Genome Institute"/>
            <person name="Martino E."/>
            <person name="Morin E."/>
            <person name="Grelet G."/>
            <person name="Kuo A."/>
            <person name="Kohler A."/>
            <person name="Daghino S."/>
            <person name="Barry K."/>
            <person name="Choi C."/>
            <person name="Cichocki N."/>
            <person name="Clum A."/>
            <person name="Copeland A."/>
            <person name="Hainaut M."/>
            <person name="Haridas S."/>
            <person name="Labutti K."/>
            <person name="Lindquist E."/>
            <person name="Lipzen A."/>
            <person name="Khouja H.-R."/>
            <person name="Murat C."/>
            <person name="Ohm R."/>
            <person name="Olson A."/>
            <person name="Spatafora J."/>
            <person name="Veneault-Fourrey C."/>
            <person name="Henrissat B."/>
            <person name="Grigoriev I."/>
            <person name="Martin F."/>
            <person name="Perotto S."/>
        </authorList>
    </citation>
    <scope>NUCLEOTIDE SEQUENCE [LARGE SCALE GENOMIC DNA]</scope>
    <source>
        <strain evidence="1 2">UAMH 7357</strain>
    </source>
</reference>
<organism evidence="1 2">
    <name type="scientific">Hyaloscypha hepaticicola</name>
    <dbReference type="NCBI Taxonomy" id="2082293"/>
    <lineage>
        <taxon>Eukaryota</taxon>
        <taxon>Fungi</taxon>
        <taxon>Dikarya</taxon>
        <taxon>Ascomycota</taxon>
        <taxon>Pezizomycotina</taxon>
        <taxon>Leotiomycetes</taxon>
        <taxon>Helotiales</taxon>
        <taxon>Hyaloscyphaceae</taxon>
        <taxon>Hyaloscypha</taxon>
    </lineage>
</organism>
<keyword evidence="2" id="KW-1185">Reference proteome</keyword>
<proteinExistence type="predicted"/>
<dbReference type="EMBL" id="KZ613467">
    <property type="protein sequence ID" value="PMD26744.1"/>
    <property type="molecule type" value="Genomic_DNA"/>
</dbReference>
<name>A0A2J6QKE6_9HELO</name>
<accession>A0A2J6QKE6</accession>
<dbReference type="Proteomes" id="UP000235672">
    <property type="component" value="Unassembled WGS sequence"/>
</dbReference>
<evidence type="ECO:0000313" key="2">
    <source>
        <dbReference type="Proteomes" id="UP000235672"/>
    </source>
</evidence>
<sequence>MADKKEFVNSLNDSCEFPTFALSPRGRNLSIKWSQNWEPRKEAYTLVVFDISPKGTPRSQGRLFISEERKAEFLQTHSEEKKTSDGRTVRSFKVTNKFVYGQANEEGKDRFLVFHNPKNEPKQLRFVTPPGAMFSAGILDSLNKAGYGSKEGFDLLQEIGSDYFGEGLKKF</sequence>
<dbReference type="OrthoDB" id="4537670at2759"/>
<dbReference type="AlphaFoldDB" id="A0A2J6QKE6"/>